<dbReference type="AlphaFoldDB" id="A0A4Y6PT43"/>
<dbReference type="OrthoDB" id="9811338at2"/>
<evidence type="ECO:0000256" key="1">
    <source>
        <dbReference type="SAM" id="Phobius"/>
    </source>
</evidence>
<keyword evidence="1" id="KW-0812">Transmembrane</keyword>
<feature type="transmembrane region" description="Helical" evidence="1">
    <location>
        <begin position="311"/>
        <end position="340"/>
    </location>
</feature>
<proteinExistence type="predicted"/>
<dbReference type="EMBL" id="CP041186">
    <property type="protein sequence ID" value="QDG51478.1"/>
    <property type="molecule type" value="Genomic_DNA"/>
</dbReference>
<feature type="transmembrane region" description="Helical" evidence="1">
    <location>
        <begin position="257"/>
        <end position="275"/>
    </location>
</feature>
<dbReference type="Proteomes" id="UP000315995">
    <property type="component" value="Chromosome"/>
</dbReference>
<keyword evidence="1" id="KW-1133">Transmembrane helix</keyword>
<feature type="transmembrane region" description="Helical" evidence="1">
    <location>
        <begin position="287"/>
        <end position="305"/>
    </location>
</feature>
<reference evidence="2 3" key="1">
    <citation type="submission" date="2019-06" db="EMBL/GenBank/DDBJ databases">
        <title>Persicimonas caeni gen. nov., sp. nov., a predatory bacterium isolated from solar saltern.</title>
        <authorList>
            <person name="Wang S."/>
        </authorList>
    </citation>
    <scope>NUCLEOTIDE SEQUENCE [LARGE SCALE GENOMIC DNA]</scope>
    <source>
        <strain evidence="2 3">YN101</strain>
    </source>
</reference>
<evidence type="ECO:0000313" key="3">
    <source>
        <dbReference type="Proteomes" id="UP000315995"/>
    </source>
</evidence>
<evidence type="ECO:0008006" key="4">
    <source>
        <dbReference type="Google" id="ProtNLM"/>
    </source>
</evidence>
<gene>
    <name evidence="2" type="ORF">FIV42_12195</name>
</gene>
<name>A0A4Y6PT43_PERCE</name>
<evidence type="ECO:0000313" key="2">
    <source>
        <dbReference type="EMBL" id="QDG51478.1"/>
    </source>
</evidence>
<keyword evidence="1" id="KW-0472">Membrane</keyword>
<dbReference type="RefSeq" id="WP_141197958.1">
    <property type="nucleotide sequence ID" value="NZ_CP041186.1"/>
</dbReference>
<accession>A0A5B8YAJ7</accession>
<protein>
    <recommendedName>
        <fullName evidence="4">DUF697 domain-containing protein</fullName>
    </recommendedName>
</protein>
<organism evidence="2 3">
    <name type="scientific">Persicimonas caeni</name>
    <dbReference type="NCBI Taxonomy" id="2292766"/>
    <lineage>
        <taxon>Bacteria</taxon>
        <taxon>Deltaproteobacteria</taxon>
        <taxon>Bradymonadales</taxon>
        <taxon>Bradymonadaceae</taxon>
        <taxon>Persicimonas</taxon>
    </lineage>
</organism>
<accession>A0A4Y6PT43</accession>
<keyword evidence="3" id="KW-1185">Reference proteome</keyword>
<sequence length="344" mass="38016">MIEKSRFSISHLIDKVLSERVLAKLSEEEREELKEDFRLVRQLLGEQRDPRVAVVGPADVSLPGIVKTIMGESLDGDPTIKERLGKRRWYDYDSPRGVMRLLDLRAEDDGTPTIQAISREEPDVILFLWRQGDAELVEHLERIVNLAQGTFGETPATIAALLPPEEGDFDEGEAESELRRLLVASEVPNESFDVVLWREEQILVDRMVHRAPLQVRVRLAHLTWVRETKRDVAESVVRAASGIAGAIATVPIPVADILPITGLQMSMIAVVAHISGREMKLKNTWEFALGMGLNVGVGLALRSMARTAVRFIPVAGSVIAAGIASSATYTLGQGAIAYFIGERR</sequence>